<dbReference type="SUPFAM" id="SSF48208">
    <property type="entry name" value="Six-hairpin glycosidases"/>
    <property type="match status" value="1"/>
</dbReference>
<proteinExistence type="predicted"/>
<dbReference type="InterPro" id="IPR011613">
    <property type="entry name" value="GH15-like"/>
</dbReference>
<dbReference type="Gene3D" id="1.50.10.10">
    <property type="match status" value="1"/>
</dbReference>
<dbReference type="Proteomes" id="UP001500503">
    <property type="component" value="Unassembled WGS sequence"/>
</dbReference>
<feature type="domain" description="GH15-like" evidence="1">
    <location>
        <begin position="33"/>
        <end position="123"/>
    </location>
</feature>
<dbReference type="InterPro" id="IPR008928">
    <property type="entry name" value="6-hairpin_glycosidase_sf"/>
</dbReference>
<dbReference type="PANTHER" id="PTHR31616">
    <property type="entry name" value="TREHALASE"/>
    <property type="match status" value="1"/>
</dbReference>
<keyword evidence="3" id="KW-1185">Reference proteome</keyword>
<comment type="caution">
    <text evidence="2">The sequence shown here is derived from an EMBL/GenBank/DDBJ whole genome shotgun (WGS) entry which is preliminary data.</text>
</comment>
<dbReference type="PANTHER" id="PTHR31616:SF0">
    <property type="entry name" value="GLUCAN 1,4-ALPHA-GLUCOSIDASE"/>
    <property type="match status" value="1"/>
</dbReference>
<gene>
    <name evidence="2" type="ORF">GCM10023191_060940</name>
</gene>
<organism evidence="2 3">
    <name type="scientific">Actinoallomurus oryzae</name>
    <dbReference type="NCBI Taxonomy" id="502180"/>
    <lineage>
        <taxon>Bacteria</taxon>
        <taxon>Bacillati</taxon>
        <taxon>Actinomycetota</taxon>
        <taxon>Actinomycetes</taxon>
        <taxon>Streptosporangiales</taxon>
        <taxon>Thermomonosporaceae</taxon>
        <taxon>Actinoallomurus</taxon>
    </lineage>
</organism>
<dbReference type="EMBL" id="BAABHF010000038">
    <property type="protein sequence ID" value="GAA4505357.1"/>
    <property type="molecule type" value="Genomic_DNA"/>
</dbReference>
<protein>
    <recommendedName>
        <fullName evidence="1">GH15-like domain-containing protein</fullName>
    </recommendedName>
</protein>
<accession>A0ABP8QMJ4</accession>
<name>A0ABP8QMJ4_9ACTN</name>
<dbReference type="Pfam" id="PF00723">
    <property type="entry name" value="Glyco_hydro_15"/>
    <property type="match status" value="1"/>
</dbReference>
<dbReference type="InterPro" id="IPR012341">
    <property type="entry name" value="6hp_glycosidase-like_sf"/>
</dbReference>
<evidence type="ECO:0000259" key="1">
    <source>
        <dbReference type="Pfam" id="PF00723"/>
    </source>
</evidence>
<evidence type="ECO:0000313" key="3">
    <source>
        <dbReference type="Proteomes" id="UP001500503"/>
    </source>
</evidence>
<reference evidence="3" key="1">
    <citation type="journal article" date="2019" name="Int. J. Syst. Evol. Microbiol.">
        <title>The Global Catalogue of Microorganisms (GCM) 10K type strain sequencing project: providing services to taxonomists for standard genome sequencing and annotation.</title>
        <authorList>
            <consortium name="The Broad Institute Genomics Platform"/>
            <consortium name="The Broad Institute Genome Sequencing Center for Infectious Disease"/>
            <person name="Wu L."/>
            <person name="Ma J."/>
        </authorList>
    </citation>
    <scope>NUCLEOTIDE SEQUENCE [LARGE SCALE GENOMIC DNA]</scope>
    <source>
        <strain evidence="3">JCM 17933</strain>
    </source>
</reference>
<sequence length="162" mass="18095">MAWVAADRAVRMARKLGHTGPVERWRAMRDRMTDGFVLRYPTSESNDIDGLPGAEGVFLACSFWLAEALALIGRKHEATELFERLPALTDDVGLLAEEYDSIQRRQLGNFPQAFPHINLIHTAEALSRRSGRGGPAMPVSCFFLSFDRDFIAMSSVAIRVIE</sequence>
<evidence type="ECO:0000313" key="2">
    <source>
        <dbReference type="EMBL" id="GAA4505357.1"/>
    </source>
</evidence>